<dbReference type="Proteomes" id="UP001295740">
    <property type="component" value="Unassembled WGS sequence"/>
</dbReference>
<feature type="region of interest" description="Disordered" evidence="1">
    <location>
        <begin position="334"/>
        <end position="413"/>
    </location>
</feature>
<protein>
    <submittedName>
        <fullName evidence="2">Uu.00g054090.m01.CDS01</fullName>
    </submittedName>
</protein>
<dbReference type="EMBL" id="CAUWAG010000019">
    <property type="protein sequence ID" value="CAJ2512394.1"/>
    <property type="molecule type" value="Genomic_DNA"/>
</dbReference>
<accession>A0AAI8YPH0</accession>
<feature type="compositionally biased region" description="Basic and acidic residues" evidence="1">
    <location>
        <begin position="291"/>
        <end position="303"/>
    </location>
</feature>
<dbReference type="GO" id="GO:0005666">
    <property type="term" value="C:RNA polymerase III complex"/>
    <property type="evidence" value="ECO:0007669"/>
    <property type="project" value="TreeGrafter"/>
</dbReference>
<dbReference type="GO" id="GO:0042797">
    <property type="term" value="P:tRNA transcription by RNA polymerase III"/>
    <property type="evidence" value="ECO:0007669"/>
    <property type="project" value="TreeGrafter"/>
</dbReference>
<feature type="compositionally biased region" description="Low complexity" evidence="1">
    <location>
        <begin position="362"/>
        <end position="393"/>
    </location>
</feature>
<evidence type="ECO:0000256" key="1">
    <source>
        <dbReference type="SAM" id="MobiDB-lite"/>
    </source>
</evidence>
<feature type="region of interest" description="Disordered" evidence="1">
    <location>
        <begin position="288"/>
        <end position="312"/>
    </location>
</feature>
<feature type="region of interest" description="Disordered" evidence="1">
    <location>
        <begin position="1"/>
        <end position="20"/>
    </location>
</feature>
<keyword evidence="3" id="KW-1185">Reference proteome</keyword>
<dbReference type="PANTHER" id="PTHR12069">
    <property type="entry name" value="DNA-DIRECTED RNA POLYMERASES III 80 KDA POLYPEPTIDE RNA POLYMERASE III SUBUNIT 5"/>
    <property type="match status" value="1"/>
</dbReference>
<dbReference type="AlphaFoldDB" id="A0AAI8YPH0"/>
<dbReference type="PANTHER" id="PTHR12069:SF0">
    <property type="entry name" value="DNA-DIRECTED RNA POLYMERASE III SUBUNIT RPC5"/>
    <property type="match status" value="1"/>
</dbReference>
<dbReference type="Pfam" id="PF04801">
    <property type="entry name" value="RPC5"/>
    <property type="match status" value="2"/>
</dbReference>
<name>A0AAI8YPH0_9PEZI</name>
<gene>
    <name evidence="2" type="ORF">KHLLAP_LOCUS12862</name>
</gene>
<evidence type="ECO:0000313" key="2">
    <source>
        <dbReference type="EMBL" id="CAJ2512394.1"/>
    </source>
</evidence>
<sequence>MDVDEPPVKPEASASIGADPDPIVASYNVYTNPTLPTNRKLLILQHPNKANGGTNSYAQLREVRIKPRSGMLEVDVPISHAHADYDRDKGQRWGGALAKSAAAKSGGTQGLAGGFGVGVPASRGGSRRRGGDDYERQIDMLDWAEAVRQDTVLRTQTLGGQLPRETGVDCRWMVGVFKGDQLHLTPATALIQLRPQLHHLDALAEQDRRAASNATGKDAPAAPPAAARAIHMSIKSAGSGSGEMVTETMADRLRGVQMESWSKLKYDDEESDKAWDLFHGNLLYKGAKSQETNKDEDSKDKGKGKAPVSIMDLDDVNDPQQLKVQWGSGEYLRMVSGMKDGPDGGEQPPEVSEIKKEEEDAPAASGAAKKTTAAKGKARATPAKATPAAAKKTANSKGKSVAFKGTTAMDIDK</sequence>
<evidence type="ECO:0000313" key="3">
    <source>
        <dbReference type="Proteomes" id="UP001295740"/>
    </source>
</evidence>
<proteinExistence type="predicted"/>
<organism evidence="2 3">
    <name type="scientific">Anthostomella pinea</name>
    <dbReference type="NCBI Taxonomy" id="933095"/>
    <lineage>
        <taxon>Eukaryota</taxon>
        <taxon>Fungi</taxon>
        <taxon>Dikarya</taxon>
        <taxon>Ascomycota</taxon>
        <taxon>Pezizomycotina</taxon>
        <taxon>Sordariomycetes</taxon>
        <taxon>Xylariomycetidae</taxon>
        <taxon>Xylariales</taxon>
        <taxon>Xylariaceae</taxon>
        <taxon>Anthostomella</taxon>
    </lineage>
</organism>
<reference evidence="2" key="1">
    <citation type="submission" date="2023-10" db="EMBL/GenBank/DDBJ databases">
        <authorList>
            <person name="Hackl T."/>
        </authorList>
    </citation>
    <scope>NUCLEOTIDE SEQUENCE</scope>
</reference>
<comment type="caution">
    <text evidence="2">The sequence shown here is derived from an EMBL/GenBank/DDBJ whole genome shotgun (WGS) entry which is preliminary data.</text>
</comment>
<dbReference type="InterPro" id="IPR006886">
    <property type="entry name" value="RNA_pol_III_Rpc5"/>
</dbReference>